<dbReference type="AlphaFoldDB" id="D8R0M2"/>
<protein>
    <submittedName>
        <fullName evidence="4">Uncharacterized protein</fullName>
    </submittedName>
</protein>
<dbReference type="InParanoid" id="D8R0M2"/>
<dbReference type="Gramene" id="EFJ35000">
    <property type="protein sequence ID" value="EFJ35000"/>
    <property type="gene ID" value="SELMODRAFT_142659"/>
</dbReference>
<dbReference type="STRING" id="88036.D8R0M2"/>
<dbReference type="EMBL" id="GL377569">
    <property type="protein sequence ID" value="EFJ35000.1"/>
    <property type="molecule type" value="Genomic_DNA"/>
</dbReference>
<name>D8R0M2_SELML</name>
<dbReference type="SUPFAM" id="SSF51735">
    <property type="entry name" value="NAD(P)-binding Rossmann-fold domains"/>
    <property type="match status" value="1"/>
</dbReference>
<dbReference type="HOGENOM" id="CLU_010194_2_10_1"/>
<evidence type="ECO:0000256" key="3">
    <source>
        <dbReference type="RuleBase" id="RU000363"/>
    </source>
</evidence>
<evidence type="ECO:0000313" key="5">
    <source>
        <dbReference type="Proteomes" id="UP000001514"/>
    </source>
</evidence>
<evidence type="ECO:0000256" key="2">
    <source>
        <dbReference type="ARBA" id="ARBA00023002"/>
    </source>
</evidence>
<dbReference type="InterPro" id="IPR036291">
    <property type="entry name" value="NAD(P)-bd_dom_sf"/>
</dbReference>
<dbReference type="PRINTS" id="PR00081">
    <property type="entry name" value="GDHRDH"/>
</dbReference>
<organism evidence="5">
    <name type="scientific">Selaginella moellendorffii</name>
    <name type="common">Spikemoss</name>
    <dbReference type="NCBI Taxonomy" id="88036"/>
    <lineage>
        <taxon>Eukaryota</taxon>
        <taxon>Viridiplantae</taxon>
        <taxon>Streptophyta</taxon>
        <taxon>Embryophyta</taxon>
        <taxon>Tracheophyta</taxon>
        <taxon>Lycopodiopsida</taxon>
        <taxon>Selaginellales</taxon>
        <taxon>Selaginellaceae</taxon>
        <taxon>Selaginella</taxon>
    </lineage>
</organism>
<dbReference type="KEGG" id="smo:SELMODRAFT_142659"/>
<dbReference type="Gene3D" id="3.40.50.720">
    <property type="entry name" value="NAD(P)-binding Rossmann-like Domain"/>
    <property type="match status" value="1"/>
</dbReference>
<dbReference type="Pfam" id="PF00106">
    <property type="entry name" value="adh_short"/>
    <property type="match status" value="1"/>
</dbReference>
<comment type="similarity">
    <text evidence="1 3">Belongs to the short-chain dehydrogenases/reductases (SDR) family.</text>
</comment>
<dbReference type="OMA" id="TDVARCM"/>
<dbReference type="PANTHER" id="PTHR44229">
    <property type="entry name" value="15-HYDROXYPROSTAGLANDIN DEHYDROGENASE [NAD(+)]"/>
    <property type="match status" value="1"/>
</dbReference>
<dbReference type="InterPro" id="IPR002347">
    <property type="entry name" value="SDR_fam"/>
</dbReference>
<proteinExistence type="inferred from homology"/>
<dbReference type="eggNOG" id="KOG4169">
    <property type="taxonomic scope" value="Eukaryota"/>
</dbReference>
<dbReference type="PRINTS" id="PR00080">
    <property type="entry name" value="SDRFAMILY"/>
</dbReference>
<dbReference type="GO" id="GO:0005737">
    <property type="term" value="C:cytoplasm"/>
    <property type="evidence" value="ECO:0000318"/>
    <property type="project" value="GO_Central"/>
</dbReference>
<dbReference type="OrthoDB" id="48317at2759"/>
<keyword evidence="5" id="KW-1185">Reference proteome</keyword>
<evidence type="ECO:0000313" key="4">
    <source>
        <dbReference type="EMBL" id="EFJ35000.1"/>
    </source>
</evidence>
<keyword evidence="2" id="KW-0560">Oxidoreductase</keyword>
<gene>
    <name evidence="4" type="ORF">SELMODRAFT_142659</name>
</gene>
<evidence type="ECO:0000256" key="1">
    <source>
        <dbReference type="ARBA" id="ARBA00006484"/>
    </source>
</evidence>
<dbReference type="GO" id="GO:0016616">
    <property type="term" value="F:oxidoreductase activity, acting on the CH-OH group of donors, NAD or NADP as acceptor"/>
    <property type="evidence" value="ECO:0000318"/>
    <property type="project" value="GO_Central"/>
</dbReference>
<dbReference type="Proteomes" id="UP000001514">
    <property type="component" value="Unassembled WGS sequence"/>
</dbReference>
<dbReference type="PANTHER" id="PTHR44229:SF4">
    <property type="entry name" value="15-HYDROXYPROSTAGLANDIN DEHYDROGENASE [NAD(+)]"/>
    <property type="match status" value="1"/>
</dbReference>
<reference evidence="4 5" key="1">
    <citation type="journal article" date="2011" name="Science">
        <title>The Selaginella genome identifies genetic changes associated with the evolution of vascular plants.</title>
        <authorList>
            <person name="Banks J.A."/>
            <person name="Nishiyama T."/>
            <person name="Hasebe M."/>
            <person name="Bowman J.L."/>
            <person name="Gribskov M."/>
            <person name="dePamphilis C."/>
            <person name="Albert V.A."/>
            <person name="Aono N."/>
            <person name="Aoyama T."/>
            <person name="Ambrose B.A."/>
            <person name="Ashton N.W."/>
            <person name="Axtell M.J."/>
            <person name="Barker E."/>
            <person name="Barker M.S."/>
            <person name="Bennetzen J.L."/>
            <person name="Bonawitz N.D."/>
            <person name="Chapple C."/>
            <person name="Cheng C."/>
            <person name="Correa L.G."/>
            <person name="Dacre M."/>
            <person name="DeBarry J."/>
            <person name="Dreyer I."/>
            <person name="Elias M."/>
            <person name="Engstrom E.M."/>
            <person name="Estelle M."/>
            <person name="Feng L."/>
            <person name="Finet C."/>
            <person name="Floyd S.K."/>
            <person name="Frommer W.B."/>
            <person name="Fujita T."/>
            <person name="Gramzow L."/>
            <person name="Gutensohn M."/>
            <person name="Harholt J."/>
            <person name="Hattori M."/>
            <person name="Heyl A."/>
            <person name="Hirai T."/>
            <person name="Hiwatashi Y."/>
            <person name="Ishikawa M."/>
            <person name="Iwata M."/>
            <person name="Karol K.G."/>
            <person name="Koehler B."/>
            <person name="Kolukisaoglu U."/>
            <person name="Kubo M."/>
            <person name="Kurata T."/>
            <person name="Lalonde S."/>
            <person name="Li K."/>
            <person name="Li Y."/>
            <person name="Litt A."/>
            <person name="Lyons E."/>
            <person name="Manning G."/>
            <person name="Maruyama T."/>
            <person name="Michael T.P."/>
            <person name="Mikami K."/>
            <person name="Miyazaki S."/>
            <person name="Morinaga S."/>
            <person name="Murata T."/>
            <person name="Mueller-Roeber B."/>
            <person name="Nelson D.R."/>
            <person name="Obara M."/>
            <person name="Oguri Y."/>
            <person name="Olmstead R.G."/>
            <person name="Onodera N."/>
            <person name="Petersen B.L."/>
            <person name="Pils B."/>
            <person name="Prigge M."/>
            <person name="Rensing S.A."/>
            <person name="Riano-Pachon D.M."/>
            <person name="Roberts A.W."/>
            <person name="Sato Y."/>
            <person name="Scheller H.V."/>
            <person name="Schulz B."/>
            <person name="Schulz C."/>
            <person name="Shakirov E.V."/>
            <person name="Shibagaki N."/>
            <person name="Shinohara N."/>
            <person name="Shippen D.E."/>
            <person name="Soerensen I."/>
            <person name="Sotooka R."/>
            <person name="Sugimoto N."/>
            <person name="Sugita M."/>
            <person name="Sumikawa N."/>
            <person name="Tanurdzic M."/>
            <person name="Theissen G."/>
            <person name="Ulvskov P."/>
            <person name="Wakazuki S."/>
            <person name="Weng J.K."/>
            <person name="Willats W.W."/>
            <person name="Wipf D."/>
            <person name="Wolf P.G."/>
            <person name="Yang L."/>
            <person name="Zimmer A.D."/>
            <person name="Zhu Q."/>
            <person name="Mitros T."/>
            <person name="Hellsten U."/>
            <person name="Loque D."/>
            <person name="Otillar R."/>
            <person name="Salamov A."/>
            <person name="Schmutz J."/>
            <person name="Shapiro H."/>
            <person name="Lindquist E."/>
            <person name="Lucas S."/>
            <person name="Rokhsar D."/>
            <person name="Grigoriev I.V."/>
        </authorList>
    </citation>
    <scope>NUCLEOTIDE SEQUENCE [LARGE SCALE GENOMIC DNA]</scope>
</reference>
<accession>D8R0M2</accession>
<sequence length="269" mass="29276">MELEQRISVLITGAGSGIGRALAVALAKKGTSISVLDIVEKNALETLEMVKQEYEKLQVEDKPSTICIRCDVAKPDEISSAFEQHIAVFKSLDICINCAGVAHTSDFIDDEQGLWRRLVDVNLNGTIECTRLEIKAMKSLGKPGCIINFASALGLYPAPCAPIYAASKAGVVMLTRSLVNLRSEGIRVNAVCPEFVDTPMGNLLPVTMIDAADGFIPMEKVNNGVLELIEDESKAGCCLWITQRHGVKYWPCSEEEQTYSDETICIFGS</sequence>